<feature type="region of interest" description="Disordered" evidence="1">
    <location>
        <begin position="1"/>
        <end position="26"/>
    </location>
</feature>
<dbReference type="NCBIfam" id="NF007351">
    <property type="entry name" value="PRK09846.1"/>
    <property type="match status" value="1"/>
</dbReference>
<evidence type="ECO:0000313" key="2">
    <source>
        <dbReference type="EMBL" id="TCO79107.1"/>
    </source>
</evidence>
<feature type="region of interest" description="Disordered" evidence="1">
    <location>
        <begin position="266"/>
        <end position="295"/>
    </location>
</feature>
<dbReference type="InterPro" id="IPR018330">
    <property type="entry name" value="RecT_fam"/>
</dbReference>
<protein>
    <submittedName>
        <fullName evidence="2">Recombination protein RecT</fullName>
    </submittedName>
</protein>
<evidence type="ECO:0000313" key="3">
    <source>
        <dbReference type="Proteomes" id="UP000294919"/>
    </source>
</evidence>
<comment type="caution">
    <text evidence="2">The sequence shown here is derived from an EMBL/GenBank/DDBJ whole genome shotgun (WGS) entry which is preliminary data.</text>
</comment>
<dbReference type="Pfam" id="PF03837">
    <property type="entry name" value="RecT"/>
    <property type="match status" value="1"/>
</dbReference>
<dbReference type="EMBL" id="SLWV01000003">
    <property type="protein sequence ID" value="TCO79107.1"/>
    <property type="molecule type" value="Genomic_DNA"/>
</dbReference>
<feature type="compositionally biased region" description="Basic and acidic residues" evidence="1">
    <location>
        <begin position="270"/>
        <end position="283"/>
    </location>
</feature>
<dbReference type="Proteomes" id="UP000294919">
    <property type="component" value="Unassembled WGS sequence"/>
</dbReference>
<dbReference type="GO" id="GO:0006259">
    <property type="term" value="P:DNA metabolic process"/>
    <property type="evidence" value="ECO:0007669"/>
    <property type="project" value="InterPro"/>
</dbReference>
<dbReference type="AlphaFoldDB" id="A0A4R2L1N7"/>
<evidence type="ECO:0000256" key="1">
    <source>
        <dbReference type="SAM" id="MobiDB-lite"/>
    </source>
</evidence>
<dbReference type="GO" id="GO:0003677">
    <property type="term" value="F:DNA binding"/>
    <property type="evidence" value="ECO:0007669"/>
    <property type="project" value="InterPro"/>
</dbReference>
<sequence>MASDRAKNALASKTNSNEISEKKEPKTMKDWIKVMEPEIKKALPKVITPERFTRMALTSISVNPKLAECTPKSFMGALMNAAQLGLEPNTPLGQAYLIPFKNKGILEVQFQVGYKGLIDLAHRSGEFASIQAHAVYKNDDFDYEYGLDPKLHHKPVLKDRGNVIAYYSFYKLKNGGYGFEVVSKEDVQEHAKKYSQSYNSKYSPWTNNFDEMAKKTILKKVLKYAPIKVEFHRELAQDTTIKTEISDDMTEVEPENVFIEADYEVEEEHELQHEEKVEGRDNEQADLTGTPFETK</sequence>
<organism evidence="2 3">
    <name type="scientific">Marinisporobacter balticus</name>
    <dbReference type="NCBI Taxonomy" id="2018667"/>
    <lineage>
        <taxon>Bacteria</taxon>
        <taxon>Bacillati</taxon>
        <taxon>Bacillota</taxon>
        <taxon>Clostridia</taxon>
        <taxon>Peptostreptococcales</taxon>
        <taxon>Thermotaleaceae</taxon>
        <taxon>Marinisporobacter</taxon>
    </lineage>
</organism>
<name>A0A4R2L1N7_9FIRM</name>
<reference evidence="2 3" key="1">
    <citation type="submission" date="2019-03" db="EMBL/GenBank/DDBJ databases">
        <title>Genomic Encyclopedia of Type Strains, Phase IV (KMG-IV): sequencing the most valuable type-strain genomes for metagenomic binning, comparative biology and taxonomic classification.</title>
        <authorList>
            <person name="Goeker M."/>
        </authorList>
    </citation>
    <scope>NUCLEOTIDE SEQUENCE [LARGE SCALE GENOMIC DNA]</scope>
    <source>
        <strain evidence="2 3">DSM 102940</strain>
    </source>
</reference>
<dbReference type="InterPro" id="IPR004590">
    <property type="entry name" value="ssDNA_annealing_RecT"/>
</dbReference>
<dbReference type="RefSeq" id="WP_132242833.1">
    <property type="nucleotide sequence ID" value="NZ_SLWV01000003.1"/>
</dbReference>
<gene>
    <name evidence="2" type="ORF">EV214_103159</name>
</gene>
<dbReference type="OrthoDB" id="1045432at2"/>
<feature type="compositionally biased region" description="Polar residues" evidence="1">
    <location>
        <begin position="285"/>
        <end position="295"/>
    </location>
</feature>
<accession>A0A4R2L1N7</accession>
<proteinExistence type="predicted"/>
<dbReference type="NCBIfam" id="TIGR00616">
    <property type="entry name" value="rect"/>
    <property type="match status" value="1"/>
</dbReference>
<keyword evidence="3" id="KW-1185">Reference proteome</keyword>